<dbReference type="SUPFAM" id="SSF69349">
    <property type="entry name" value="Phage fibre proteins"/>
    <property type="match status" value="1"/>
</dbReference>
<name>A0A8J8GD57_9FLAO</name>
<dbReference type="InterPro" id="IPR037026">
    <property type="entry name" value="Vgr_OB-fold_dom_sf"/>
</dbReference>
<accession>A0A8J8GD57</accession>
<comment type="caution">
    <text evidence="2">The sequence shown here is derived from an EMBL/GenBank/DDBJ whole genome shotgun (WGS) entry which is preliminary data.</text>
</comment>
<dbReference type="Proteomes" id="UP000610746">
    <property type="component" value="Unassembled WGS sequence"/>
</dbReference>
<dbReference type="Gene3D" id="2.40.50.230">
    <property type="entry name" value="Gp5 N-terminal domain"/>
    <property type="match status" value="1"/>
</dbReference>
<feature type="domain" description="Gp5/Type VI secretion system Vgr protein OB-fold" evidence="1">
    <location>
        <begin position="108"/>
        <end position="186"/>
    </location>
</feature>
<evidence type="ECO:0000259" key="1">
    <source>
        <dbReference type="Pfam" id="PF04717"/>
    </source>
</evidence>
<reference evidence="2" key="1">
    <citation type="submission" date="2020-05" db="EMBL/GenBank/DDBJ databases">
        <title>Genomic Encyclopedia of Type Strains, Phase IV (KMG-V): Genome sequencing to study the core and pangenomes of soil and plant-associated prokaryotes.</title>
        <authorList>
            <person name="Whitman W."/>
        </authorList>
    </citation>
    <scope>NUCLEOTIDE SEQUENCE</scope>
    <source>
        <strain evidence="2">16F</strain>
    </source>
</reference>
<sequence>MQIAPIRATTDKDVVNSQMSAAGSKAVEVLNVSGTTSIPFLYPGCVVDLEMRKEDSNKTSYFTRLMIVETTHDVDTLGHYAGTFKAIASDTGFLPTPEFTQPIAQPQMATVISNSDPQGQGRITVKFDWQLHDTTDFIRMMSPDAGGTDQVSQNRGYVAIPEVGDQVMVGFVHNHPDRPFVMGGMFHGKVGLGGGAQNHMRSIQTKSGIKVLMNDNEKSVTILDPSGNTYFMDGAGNISVTAPKNMTFNAGENLNINVGKNMTTNVGDNHKISITNNHQFTSTNYKQTVSENKTVNITGDLKETTSSTTHQAKNGDILIQSAGVAKVLGKIDAKVNKG</sequence>
<organism evidence="2 3">
    <name type="scientific">Frigoriflavimonas asaccharolytica</name>
    <dbReference type="NCBI Taxonomy" id="2735899"/>
    <lineage>
        <taxon>Bacteria</taxon>
        <taxon>Pseudomonadati</taxon>
        <taxon>Bacteroidota</taxon>
        <taxon>Flavobacteriia</taxon>
        <taxon>Flavobacteriales</taxon>
        <taxon>Weeksellaceae</taxon>
        <taxon>Frigoriflavimonas</taxon>
    </lineage>
</organism>
<dbReference type="Pfam" id="PF04717">
    <property type="entry name" value="Phage_base_V"/>
    <property type="match status" value="1"/>
</dbReference>
<dbReference type="SUPFAM" id="SSF69255">
    <property type="entry name" value="gp5 N-terminal domain-like"/>
    <property type="match status" value="1"/>
</dbReference>
<evidence type="ECO:0000313" key="2">
    <source>
        <dbReference type="EMBL" id="NRS94064.1"/>
    </source>
</evidence>
<protein>
    <submittedName>
        <fullName evidence="2">Uncharacterized protein involved in type VI secretion and phage assembly</fullName>
    </submittedName>
</protein>
<gene>
    <name evidence="2" type="ORF">HNQ03_003164</name>
</gene>
<keyword evidence="3" id="KW-1185">Reference proteome</keyword>
<proteinExistence type="predicted"/>
<evidence type="ECO:0000313" key="3">
    <source>
        <dbReference type="Proteomes" id="UP000610746"/>
    </source>
</evidence>
<dbReference type="InterPro" id="IPR006531">
    <property type="entry name" value="Gp5/Vgr_OB"/>
</dbReference>
<dbReference type="AlphaFoldDB" id="A0A8J8GD57"/>
<dbReference type="EMBL" id="JABSNO010000040">
    <property type="protein sequence ID" value="NRS94064.1"/>
    <property type="molecule type" value="Genomic_DNA"/>
</dbReference>
<dbReference type="RefSeq" id="WP_394367977.1">
    <property type="nucleotide sequence ID" value="NZ_JABSNO010000040.1"/>
</dbReference>